<dbReference type="EMBL" id="MCGN01000002">
    <property type="protein sequence ID" value="ORZ00133.1"/>
    <property type="molecule type" value="Genomic_DNA"/>
</dbReference>
<sequence length="76" mass="9052">MRVATYTTSYFFLFLFHFFRYSSLHTFSFSSCFIFFGCLAFSFDSSHKKKENKIPYIRGVDAYCTFQEITTALGWF</sequence>
<name>A0A1X2HL71_SYNRA</name>
<comment type="caution">
    <text evidence="2">The sequence shown here is derived from an EMBL/GenBank/DDBJ whole genome shotgun (WGS) entry which is preliminary data.</text>
</comment>
<gene>
    <name evidence="2" type="ORF">BCR43DRAFT_130195</name>
</gene>
<keyword evidence="3" id="KW-1185">Reference proteome</keyword>
<evidence type="ECO:0000256" key="1">
    <source>
        <dbReference type="SAM" id="Phobius"/>
    </source>
</evidence>
<dbReference type="InParanoid" id="A0A1X2HL71"/>
<proteinExistence type="predicted"/>
<dbReference type="Proteomes" id="UP000242180">
    <property type="component" value="Unassembled WGS sequence"/>
</dbReference>
<dbReference type="AlphaFoldDB" id="A0A1X2HL71"/>
<feature type="transmembrane region" description="Helical" evidence="1">
    <location>
        <begin position="24"/>
        <end position="43"/>
    </location>
</feature>
<dbReference type="PROSITE" id="PS51257">
    <property type="entry name" value="PROKAR_LIPOPROTEIN"/>
    <property type="match status" value="1"/>
</dbReference>
<accession>A0A1X2HL71</accession>
<evidence type="ECO:0000313" key="3">
    <source>
        <dbReference type="Proteomes" id="UP000242180"/>
    </source>
</evidence>
<reference evidence="2 3" key="1">
    <citation type="submission" date="2016-07" db="EMBL/GenBank/DDBJ databases">
        <title>Pervasive Adenine N6-methylation of Active Genes in Fungi.</title>
        <authorList>
            <consortium name="DOE Joint Genome Institute"/>
            <person name="Mondo S.J."/>
            <person name="Dannebaum R.O."/>
            <person name="Kuo R.C."/>
            <person name="Labutti K."/>
            <person name="Haridas S."/>
            <person name="Kuo A."/>
            <person name="Salamov A."/>
            <person name="Ahrendt S.R."/>
            <person name="Lipzen A."/>
            <person name="Sullivan W."/>
            <person name="Andreopoulos W.B."/>
            <person name="Clum A."/>
            <person name="Lindquist E."/>
            <person name="Daum C."/>
            <person name="Ramamoorthy G.K."/>
            <person name="Gryganskyi A."/>
            <person name="Culley D."/>
            <person name="Magnuson J.K."/>
            <person name="James T.Y."/>
            <person name="O'Malley M.A."/>
            <person name="Stajich J.E."/>
            <person name="Spatafora J.W."/>
            <person name="Visel A."/>
            <person name="Grigoriev I.V."/>
        </authorList>
    </citation>
    <scope>NUCLEOTIDE SEQUENCE [LARGE SCALE GENOMIC DNA]</scope>
    <source>
        <strain evidence="2 3">NRRL 2496</strain>
    </source>
</reference>
<protein>
    <submittedName>
        <fullName evidence="2">Uncharacterized protein</fullName>
    </submittedName>
</protein>
<organism evidence="2 3">
    <name type="scientific">Syncephalastrum racemosum</name>
    <name type="common">Filamentous fungus</name>
    <dbReference type="NCBI Taxonomy" id="13706"/>
    <lineage>
        <taxon>Eukaryota</taxon>
        <taxon>Fungi</taxon>
        <taxon>Fungi incertae sedis</taxon>
        <taxon>Mucoromycota</taxon>
        <taxon>Mucoromycotina</taxon>
        <taxon>Mucoromycetes</taxon>
        <taxon>Mucorales</taxon>
        <taxon>Syncephalastraceae</taxon>
        <taxon>Syncephalastrum</taxon>
    </lineage>
</organism>
<keyword evidence="1" id="KW-1133">Transmembrane helix</keyword>
<keyword evidence="1" id="KW-0472">Membrane</keyword>
<evidence type="ECO:0000313" key="2">
    <source>
        <dbReference type="EMBL" id="ORZ00133.1"/>
    </source>
</evidence>
<keyword evidence="1" id="KW-0812">Transmembrane</keyword>